<organism evidence="1 2">
    <name type="scientific">Anaerotignum lactatifermentans DSM 14214</name>
    <dbReference type="NCBI Taxonomy" id="1121323"/>
    <lineage>
        <taxon>Bacteria</taxon>
        <taxon>Bacillati</taxon>
        <taxon>Bacillota</taxon>
        <taxon>Clostridia</taxon>
        <taxon>Lachnospirales</taxon>
        <taxon>Anaerotignaceae</taxon>
        <taxon>Anaerotignum</taxon>
    </lineage>
</organism>
<dbReference type="RefSeq" id="WP_072848681.1">
    <property type="nucleotide sequence ID" value="NZ_FRAH01000005.1"/>
</dbReference>
<accession>A0A1M6LW48</accession>
<dbReference type="Proteomes" id="UP000183975">
    <property type="component" value="Unassembled WGS sequence"/>
</dbReference>
<dbReference type="AlphaFoldDB" id="A0A1M6LW48"/>
<evidence type="ECO:0000313" key="1">
    <source>
        <dbReference type="EMBL" id="SHJ75447.1"/>
    </source>
</evidence>
<dbReference type="EMBL" id="FRAH01000005">
    <property type="protein sequence ID" value="SHJ75447.1"/>
    <property type="molecule type" value="Genomic_DNA"/>
</dbReference>
<dbReference type="InterPro" id="IPR038765">
    <property type="entry name" value="Papain-like_cys_pep_sf"/>
</dbReference>
<keyword evidence="2" id="KW-1185">Reference proteome</keyword>
<evidence type="ECO:0000313" key="2">
    <source>
        <dbReference type="Proteomes" id="UP000183975"/>
    </source>
</evidence>
<gene>
    <name evidence="1" type="ORF">SAMN02745138_00448</name>
</gene>
<name>A0A1M6LW48_9FIRM</name>
<proteinExistence type="predicted"/>
<reference evidence="1 2" key="1">
    <citation type="submission" date="2016-11" db="EMBL/GenBank/DDBJ databases">
        <authorList>
            <person name="Jaros S."/>
            <person name="Januszkiewicz K."/>
            <person name="Wedrychowicz H."/>
        </authorList>
    </citation>
    <scope>NUCLEOTIDE SEQUENCE [LARGE SCALE GENOMIC DNA]</scope>
    <source>
        <strain evidence="1 2">DSM 14214</strain>
    </source>
</reference>
<dbReference type="OrthoDB" id="1645744at2"/>
<dbReference type="Gene3D" id="3.90.1720.10">
    <property type="entry name" value="endopeptidase domain like (from Nostoc punctiforme)"/>
    <property type="match status" value="1"/>
</dbReference>
<dbReference type="SUPFAM" id="SSF54001">
    <property type="entry name" value="Cysteine proteinases"/>
    <property type="match status" value="1"/>
</dbReference>
<protein>
    <submittedName>
        <fullName evidence="1">Uncharacterized protein</fullName>
    </submittedName>
</protein>
<sequence>MEKLYIALVDTPGFFANIIRHVIKISYCHVALSFDADFQEAYSVGRRDPAIPFFAGFIRENTPKILRVFPDARYRVCELSCTAEQKELLREKMNICYRNRFRYHYCIIGLPFIWLQKPFYQKNHYTCSSFLAQAMDEVGLSLFEKHFSMVTPRDFYELEQLQVLYEGYLSDYVMSRHLFYGKGEVYGT</sequence>